<keyword evidence="3 4" id="KW-0408">Iron</keyword>
<proteinExistence type="predicted"/>
<organism evidence="6 7">
    <name type="scientific">Adhaeribacter arboris</name>
    <dbReference type="NCBI Taxonomy" id="2072846"/>
    <lineage>
        <taxon>Bacteria</taxon>
        <taxon>Pseudomonadati</taxon>
        <taxon>Bacteroidota</taxon>
        <taxon>Cytophagia</taxon>
        <taxon>Cytophagales</taxon>
        <taxon>Hymenobacteraceae</taxon>
        <taxon>Adhaeribacter</taxon>
    </lineage>
</organism>
<dbReference type="InterPro" id="IPR013428">
    <property type="entry name" value="Membrane-bound_put_N"/>
</dbReference>
<dbReference type="GO" id="GO:0046872">
    <property type="term" value="F:metal ion binding"/>
    <property type="evidence" value="ECO:0007669"/>
    <property type="project" value="UniProtKB-KW"/>
</dbReference>
<dbReference type="SUPFAM" id="SSF50952">
    <property type="entry name" value="Soluble quinoprotein glucose dehydrogenase"/>
    <property type="match status" value="1"/>
</dbReference>
<evidence type="ECO:0000313" key="6">
    <source>
        <dbReference type="EMBL" id="PSR55838.1"/>
    </source>
</evidence>
<dbReference type="SUPFAM" id="SSF48371">
    <property type="entry name" value="ARM repeat"/>
    <property type="match status" value="1"/>
</dbReference>
<keyword evidence="1 4" id="KW-0349">Heme</keyword>
<dbReference type="InterPro" id="IPR011042">
    <property type="entry name" value="6-blade_b-propeller_TolB-like"/>
</dbReference>
<dbReference type="InterPro" id="IPR036909">
    <property type="entry name" value="Cyt_c-like_dom_sf"/>
</dbReference>
<evidence type="ECO:0000256" key="4">
    <source>
        <dbReference type="PROSITE-ProRule" id="PRU00433"/>
    </source>
</evidence>
<feature type="domain" description="Cytochrome c" evidence="5">
    <location>
        <begin position="883"/>
        <end position="1017"/>
    </location>
</feature>
<keyword evidence="2 4" id="KW-0479">Metal-binding</keyword>
<evidence type="ECO:0000256" key="2">
    <source>
        <dbReference type="ARBA" id="ARBA00022723"/>
    </source>
</evidence>
<keyword evidence="7" id="KW-1185">Reference proteome</keyword>
<dbReference type="EMBL" id="PYFT01000001">
    <property type="protein sequence ID" value="PSR55838.1"/>
    <property type="molecule type" value="Genomic_DNA"/>
</dbReference>
<dbReference type="GO" id="GO:0020037">
    <property type="term" value="F:heme binding"/>
    <property type="evidence" value="ECO:0007669"/>
    <property type="project" value="InterPro"/>
</dbReference>
<accession>A0A2T2YK10</accession>
<dbReference type="RefSeq" id="WP_106932019.1">
    <property type="nucleotide sequence ID" value="NZ_PYFT01000001.1"/>
</dbReference>
<dbReference type="NCBIfam" id="TIGR02603">
    <property type="entry name" value="CxxCH_TIGR02603"/>
    <property type="match status" value="1"/>
</dbReference>
<dbReference type="Pfam" id="PF23500">
    <property type="entry name" value="DUF7133"/>
    <property type="match status" value="1"/>
</dbReference>
<protein>
    <submittedName>
        <fullName evidence="6">Dehydrogenase</fullName>
    </submittedName>
</protein>
<dbReference type="NCBIfam" id="TIGR02604">
    <property type="entry name" value="Piru_Ver_Nterm"/>
    <property type="match status" value="1"/>
</dbReference>
<dbReference type="PANTHER" id="PTHR33546:SF1">
    <property type="entry name" value="LARGE, MULTIFUNCTIONAL SECRETED PROTEIN"/>
    <property type="match status" value="1"/>
</dbReference>
<dbReference type="SUPFAM" id="SSF46626">
    <property type="entry name" value="Cytochrome c"/>
    <property type="match status" value="1"/>
</dbReference>
<dbReference type="InterPro" id="IPR011989">
    <property type="entry name" value="ARM-like"/>
</dbReference>
<sequence length="1017" mass="112336">MKIRYSYPPLPWLVYLLIALWGGTILQCKQQNNAAPTGGVPPEKALSTFELEPGFKIELVAAEPLVADPVAMEIDENGRMYVVEMHGYPLDKSGSGKIKLLTDTNGDGRMDKSTTFAEGLMLPTGIMRWKKGVLVTDPPTVLYLEDTDGDNQADVKKTVLTGFAVSNPQHNLNNPLLGLDNWIYVGHESAVTAKIYQDEFGDAGKDILYPDKPNGPRLINNASGRSVRFRPDEYALEITSGDTQFGHTFDTWGRHFLVSNANHIFQEVIAEPYLRRNPDLLVTDATQSLSDHENAAEVFPITKNPENQLLTDVGVITSACAITSYQGGAFPEDFNSNVTFVAEPVSNLVHVDRLKPKGASFTASRLRPHKEFLASTDAWFRPVNMYTGPDGALYLVDYYRQIIEHPEWMAEDVVKSGALYNGTDKGRIYRISAADAKPVAWTKELNLGNATDEQLVAKLAEPNIWWRRNAQRLLVDRKSEKVIPALRQMAQNKAAALGRLHALWTLEGMHQLSPDLIIQALQDSEPGIRENAIKLAELHLKEAPDLAAKLLSLQNDSDAKVRYQLLCTLGFINTPQVNQVRQQILFKDLADEWIQVAALSASSGQNAALLEAVLAQYKPGNPAYASLVQRLSALVGARQEPQAIRQLLQKATTTIAEGQEAWRAPVLMGLAQGLKNRKSLPAELQTARNILIQTCLEHPSASVREGALKILQVTKLPAGTLTQKARQQAQQIAKNKKLPEDQRALAVEFLALANPKPYTTFLTNIINPREPLPVQLAALHTLSVIPDLTVSRYVMQKWSTLTPEIRDAAINTFMKNPQRISLLLDALETNKIQAATIGWPRSVSLMAQEDEKLRNRARALLTKKENKRQEVIQEYQTALNLQGDRVQGKAVFQGNCSVCHQMRGSQGVAFGPDLGTVHNWQPAGIMTNILDPNQSISDGYDMWEVALINGKSIQGIIATESPNALTLRNAGGQVTTIARPDIKALKALGLSAMPTGLEKKINQQQMADLLAYLRQVD</sequence>
<evidence type="ECO:0000259" key="5">
    <source>
        <dbReference type="PROSITE" id="PS51007"/>
    </source>
</evidence>
<dbReference type="AlphaFoldDB" id="A0A2T2YK10"/>
<dbReference type="InterPro" id="IPR011041">
    <property type="entry name" value="Quinoprot_gluc/sorb_DH_b-prop"/>
</dbReference>
<dbReference type="InterPro" id="IPR016024">
    <property type="entry name" value="ARM-type_fold"/>
</dbReference>
<comment type="caution">
    <text evidence="6">The sequence shown here is derived from an EMBL/GenBank/DDBJ whole genome shotgun (WGS) entry which is preliminary data.</text>
</comment>
<dbReference type="PANTHER" id="PTHR33546">
    <property type="entry name" value="LARGE, MULTIFUNCTIONAL SECRETED PROTEIN-RELATED"/>
    <property type="match status" value="1"/>
</dbReference>
<gene>
    <name evidence="6" type="ORF">AHMF7605_21215</name>
</gene>
<evidence type="ECO:0000256" key="1">
    <source>
        <dbReference type="ARBA" id="ARBA00022617"/>
    </source>
</evidence>
<evidence type="ECO:0000313" key="7">
    <source>
        <dbReference type="Proteomes" id="UP000240357"/>
    </source>
</evidence>
<dbReference type="OrthoDB" id="2827525at2"/>
<name>A0A2T2YK10_9BACT</name>
<dbReference type="Gene3D" id="1.25.10.10">
    <property type="entry name" value="Leucine-rich Repeat Variant"/>
    <property type="match status" value="1"/>
</dbReference>
<reference evidence="6 7" key="1">
    <citation type="submission" date="2018-03" db="EMBL/GenBank/DDBJ databases">
        <title>Adhaeribacter sp. HMF7605 Genome sequencing and assembly.</title>
        <authorList>
            <person name="Kang H."/>
            <person name="Kang J."/>
            <person name="Cha I."/>
            <person name="Kim H."/>
            <person name="Joh K."/>
        </authorList>
    </citation>
    <scope>NUCLEOTIDE SEQUENCE [LARGE SCALE GENOMIC DNA]</scope>
    <source>
        <strain evidence="6 7">HMF7605</strain>
    </source>
</reference>
<dbReference type="Pfam" id="PF00034">
    <property type="entry name" value="Cytochrom_C"/>
    <property type="match status" value="1"/>
</dbReference>
<dbReference type="GO" id="GO:0009055">
    <property type="term" value="F:electron transfer activity"/>
    <property type="evidence" value="ECO:0007669"/>
    <property type="project" value="InterPro"/>
</dbReference>
<dbReference type="PROSITE" id="PS51007">
    <property type="entry name" value="CYTC"/>
    <property type="match status" value="1"/>
</dbReference>
<dbReference type="Proteomes" id="UP000240357">
    <property type="component" value="Unassembled WGS sequence"/>
</dbReference>
<dbReference type="InterPro" id="IPR013427">
    <property type="entry name" value="Haem-bd_dom_put"/>
</dbReference>
<evidence type="ECO:0000256" key="3">
    <source>
        <dbReference type="ARBA" id="ARBA00023004"/>
    </source>
</evidence>
<dbReference type="Gene3D" id="2.120.10.30">
    <property type="entry name" value="TolB, C-terminal domain"/>
    <property type="match status" value="1"/>
</dbReference>
<dbReference type="Gene3D" id="1.10.760.10">
    <property type="entry name" value="Cytochrome c-like domain"/>
    <property type="match status" value="1"/>
</dbReference>
<dbReference type="InterPro" id="IPR009056">
    <property type="entry name" value="Cyt_c-like_dom"/>
</dbReference>
<dbReference type="InterPro" id="IPR055557">
    <property type="entry name" value="DUF7133"/>
</dbReference>